<evidence type="ECO:0000313" key="3">
    <source>
        <dbReference type="Proteomes" id="UP001139971"/>
    </source>
</evidence>
<dbReference type="Gene3D" id="1.10.10.10">
    <property type="entry name" value="Winged helix-like DNA-binding domain superfamily/Winged helix DNA-binding domain"/>
    <property type="match status" value="1"/>
</dbReference>
<dbReference type="AlphaFoldDB" id="A0A9X3YJ63"/>
<evidence type="ECO:0000313" key="2">
    <source>
        <dbReference type="EMBL" id="MDC8013237.1"/>
    </source>
</evidence>
<accession>A0A9X3YJ63</accession>
<dbReference type="PANTHER" id="PTHR30432:SF1">
    <property type="entry name" value="DNA-BINDING TRANSCRIPTIONAL DUAL REGULATOR MODE"/>
    <property type="match status" value="1"/>
</dbReference>
<dbReference type="InterPro" id="IPR036388">
    <property type="entry name" value="WH-like_DNA-bd_sf"/>
</dbReference>
<dbReference type="Pfam" id="PF00126">
    <property type="entry name" value="HTH_1"/>
    <property type="match status" value="1"/>
</dbReference>
<dbReference type="InterPro" id="IPR000847">
    <property type="entry name" value="LysR_HTH_N"/>
</dbReference>
<dbReference type="RefSeq" id="WP_263545448.1">
    <property type="nucleotide sequence ID" value="NZ_JAOVZO020000017.1"/>
</dbReference>
<organism evidence="2 3">
    <name type="scientific">Tahibacter soli</name>
    <dbReference type="NCBI Taxonomy" id="2983605"/>
    <lineage>
        <taxon>Bacteria</taxon>
        <taxon>Pseudomonadati</taxon>
        <taxon>Pseudomonadota</taxon>
        <taxon>Gammaproteobacteria</taxon>
        <taxon>Lysobacterales</taxon>
        <taxon>Rhodanobacteraceae</taxon>
        <taxon>Tahibacter</taxon>
    </lineage>
</organism>
<protein>
    <submittedName>
        <fullName evidence="2">LysR family transcriptional regulator</fullName>
    </submittedName>
</protein>
<keyword evidence="3" id="KW-1185">Reference proteome</keyword>
<proteinExistence type="predicted"/>
<dbReference type="PANTHER" id="PTHR30432">
    <property type="entry name" value="TRANSCRIPTIONAL REGULATOR MODE"/>
    <property type="match status" value="1"/>
</dbReference>
<dbReference type="Proteomes" id="UP001139971">
    <property type="component" value="Unassembled WGS sequence"/>
</dbReference>
<sequence length="114" mass="12173">MPKPTFHLRVLIDEKAALGPGKADLLEGIRDTGSISAAGRRMRMSYRRAWQLIDALNTDFGAPVVDTATGGKGGGGAQLTPLGEEVLSRYRRIEAACAQAIAADVAALRKRLVR</sequence>
<dbReference type="InterPro" id="IPR036390">
    <property type="entry name" value="WH_DNA-bd_sf"/>
</dbReference>
<name>A0A9X3YJ63_9GAMM</name>
<comment type="caution">
    <text evidence="2">The sequence shown here is derived from an EMBL/GenBank/DDBJ whole genome shotgun (WGS) entry which is preliminary data.</text>
</comment>
<dbReference type="SUPFAM" id="SSF46785">
    <property type="entry name" value="Winged helix' DNA-binding domain"/>
    <property type="match status" value="1"/>
</dbReference>
<dbReference type="InterPro" id="IPR051815">
    <property type="entry name" value="Molybdate_resp_trans_reg"/>
</dbReference>
<reference evidence="2" key="1">
    <citation type="submission" date="2023-02" db="EMBL/GenBank/DDBJ databases">
        <title>Tahibacter soli sp. nov. isolated from soil.</title>
        <authorList>
            <person name="Baek J.H."/>
            <person name="Lee J.K."/>
            <person name="Choi D.G."/>
            <person name="Jeon C.O."/>
        </authorList>
    </citation>
    <scope>NUCLEOTIDE SEQUENCE</scope>
    <source>
        <strain evidence="2">BL</strain>
    </source>
</reference>
<evidence type="ECO:0000259" key="1">
    <source>
        <dbReference type="Pfam" id="PF00126"/>
    </source>
</evidence>
<gene>
    <name evidence="2" type="ORF">OD750_011875</name>
</gene>
<feature type="domain" description="HTH lysR-type" evidence="1">
    <location>
        <begin position="28"/>
        <end position="84"/>
    </location>
</feature>
<dbReference type="GO" id="GO:0003700">
    <property type="term" value="F:DNA-binding transcription factor activity"/>
    <property type="evidence" value="ECO:0007669"/>
    <property type="project" value="InterPro"/>
</dbReference>
<dbReference type="EMBL" id="JAOVZO020000017">
    <property type="protein sequence ID" value="MDC8013237.1"/>
    <property type="molecule type" value="Genomic_DNA"/>
</dbReference>